<feature type="domain" description="BioF2-like acetyltransferase" evidence="1">
    <location>
        <begin position="222"/>
        <end position="366"/>
    </location>
</feature>
<comment type="caution">
    <text evidence="2">The sequence shown here is derived from an EMBL/GenBank/DDBJ whole genome shotgun (WGS) entry which is preliminary data.</text>
</comment>
<dbReference type="EMBL" id="JBHRSK010000004">
    <property type="protein sequence ID" value="MFC2968287.1"/>
    <property type="molecule type" value="Genomic_DNA"/>
</dbReference>
<reference evidence="3" key="1">
    <citation type="journal article" date="2019" name="Int. J. Syst. Evol. Microbiol.">
        <title>The Global Catalogue of Microorganisms (GCM) 10K type strain sequencing project: providing services to taxonomists for standard genome sequencing and annotation.</title>
        <authorList>
            <consortium name="The Broad Institute Genomics Platform"/>
            <consortium name="The Broad Institute Genome Sequencing Center for Infectious Disease"/>
            <person name="Wu L."/>
            <person name="Ma J."/>
        </authorList>
    </citation>
    <scope>NUCLEOTIDE SEQUENCE [LARGE SCALE GENOMIC DNA]</scope>
    <source>
        <strain evidence="3">KCTC 62192</strain>
    </source>
</reference>
<name>A0ABV7AH20_9RHOB</name>
<accession>A0ABV7AH20</accession>
<evidence type="ECO:0000259" key="1">
    <source>
        <dbReference type="Pfam" id="PF13480"/>
    </source>
</evidence>
<dbReference type="RefSeq" id="WP_377832956.1">
    <property type="nucleotide sequence ID" value="NZ_JBHRSK010000004.1"/>
</dbReference>
<dbReference type="Pfam" id="PF13480">
    <property type="entry name" value="Acetyltransf_6"/>
    <property type="match status" value="1"/>
</dbReference>
<evidence type="ECO:0000313" key="3">
    <source>
        <dbReference type="Proteomes" id="UP001595443"/>
    </source>
</evidence>
<organism evidence="2 3">
    <name type="scientific">Acidimangrovimonas pyrenivorans</name>
    <dbReference type="NCBI Taxonomy" id="2030798"/>
    <lineage>
        <taxon>Bacteria</taxon>
        <taxon>Pseudomonadati</taxon>
        <taxon>Pseudomonadota</taxon>
        <taxon>Alphaproteobacteria</taxon>
        <taxon>Rhodobacterales</taxon>
        <taxon>Paracoccaceae</taxon>
        <taxon>Acidimangrovimonas</taxon>
    </lineage>
</organism>
<sequence>MRHQPLASITPVRISLPRGDAGALTTERLGTPEEIAAVGDAWRCLARDCGEATCFAMPVYFRAWRDTLSGDVEPFLLTAWAGERLAGIMPMMRATVRRGPSCAPRHDFAPSDRGLLNSRRPRPFRLRQLSPVVSMPAVCVGPAPLCRPRERAAVIRAFARTLKQMAGWDGLVLPVDAETEQEEWRAALRAEGLAPWVLTLDRRIGGIDGVAPFQQIVARQNRNFRRNVRRAEGAARDLGLEIVLHQGRDAVLSALPVLAAVAARSWKETGREDADLLIPYSGRQRAFVEALIADPGLEAEMTPVLALARLQGRPVAALLWLLHGDRVTALLTFRTAEAARASPGLLLVGRMIDWAAARNLSAVDLNVTQDWARHLTDRIRTQNNVVCFSNGLRGRALGIVSGLARRLK</sequence>
<proteinExistence type="predicted"/>
<evidence type="ECO:0000313" key="2">
    <source>
        <dbReference type="EMBL" id="MFC2968287.1"/>
    </source>
</evidence>
<dbReference type="SUPFAM" id="SSF55729">
    <property type="entry name" value="Acyl-CoA N-acyltransferases (Nat)"/>
    <property type="match status" value="1"/>
</dbReference>
<gene>
    <name evidence="2" type="ORF">ACFOES_09290</name>
</gene>
<dbReference type="Proteomes" id="UP001595443">
    <property type="component" value="Unassembled WGS sequence"/>
</dbReference>
<dbReference type="InterPro" id="IPR038740">
    <property type="entry name" value="BioF2-like_GNAT_dom"/>
</dbReference>
<keyword evidence="3" id="KW-1185">Reference proteome</keyword>
<dbReference type="InterPro" id="IPR016181">
    <property type="entry name" value="Acyl_CoA_acyltransferase"/>
</dbReference>
<dbReference type="Gene3D" id="3.40.630.30">
    <property type="match status" value="1"/>
</dbReference>
<protein>
    <submittedName>
        <fullName evidence="2">GNAT family N-acetyltransferase</fullName>
    </submittedName>
</protein>